<sequence length="494" mass="56169">MKHLLVLVAFVFLAACSFDNGKFDPVEKKVSTKKEMSRGQKDLLTAARLGNVSLVEKAIAGLAVHEFSYSGFSETPMGLAVAADNLEVVKVLWAQSIDAFNLGSEQNNFERQVLRSRIQEQFRTLKHVKRAESIRVVLNKSAALLATEYAKKTQSVLELVAQSDFAAAQGLINRTGLSCQFVRNQIVQDLQADVIKDSAAVDKFLKQLSCAEEISSQDLQLLYEAELIRQFQRYFNAPALLAYLSNRPSLKSTLWNIDESGLWMSPALLMRISWSYENHWSRQDLLCPKLEVGALNCKEFADDDFNSSDYLIGKYGIKKTEFDLIYMKQGQVLGSYRRFKRQSRSNGRKADPVYRNASMYIHRIPYYGELGMPSRNEDGQVEYEEERLPWTVGIQQMLENHYFESDSFDDGQWEEIQEARRNSEEAERLRRQEEQGDQEEFVEESAEENAEHRNEQTPGDPDTIFGDLPGLDEPGDLPPPPPPLPGPTDLPEVE</sequence>
<feature type="chain" id="PRO_5004277077" evidence="2">
    <location>
        <begin position="18"/>
        <end position="494"/>
    </location>
</feature>
<evidence type="ECO:0000313" key="3">
    <source>
        <dbReference type="EMBL" id="CAE79092.1"/>
    </source>
</evidence>
<evidence type="ECO:0000256" key="2">
    <source>
        <dbReference type="SAM" id="SignalP"/>
    </source>
</evidence>
<dbReference type="GeneID" id="93012220"/>
<dbReference type="HOGENOM" id="CLU_574491_0_0_7"/>
<reference evidence="3 4" key="1">
    <citation type="journal article" date="2004" name="Science">
        <title>A predator unmasked: life cycle of Bdellovibrio bacteriovorus from a genomic perspective.</title>
        <authorList>
            <person name="Rendulic S."/>
            <person name="Jagtap P."/>
            <person name="Rosinus A."/>
            <person name="Eppinger M."/>
            <person name="Baar C."/>
            <person name="Lanz C."/>
            <person name="Keller H."/>
            <person name="Lambert C."/>
            <person name="Evans K.J."/>
            <person name="Goesmann A."/>
            <person name="Meyer F."/>
            <person name="Sockett R.E."/>
            <person name="Schuster S.C."/>
        </authorList>
    </citation>
    <scope>NUCLEOTIDE SEQUENCE [LARGE SCALE GENOMIC DNA]</scope>
    <source>
        <strain evidence="4">ATCC 15356 / DSM 50701 / NCIMB 9529 / HD100</strain>
    </source>
</reference>
<feature type="compositionally biased region" description="Pro residues" evidence="1">
    <location>
        <begin position="476"/>
        <end position="488"/>
    </location>
</feature>
<gene>
    <name evidence="3" type="ordered locus">Bd1180</name>
</gene>
<name>Q6MNQ9_BDEBA</name>
<accession>Q6MNQ9</accession>
<feature type="signal peptide" evidence="2">
    <location>
        <begin position="1"/>
        <end position="17"/>
    </location>
</feature>
<evidence type="ECO:0000256" key="1">
    <source>
        <dbReference type="SAM" id="MobiDB-lite"/>
    </source>
</evidence>
<dbReference type="Proteomes" id="UP000008080">
    <property type="component" value="Chromosome"/>
</dbReference>
<dbReference type="STRING" id="264462.Bd1180"/>
<dbReference type="PROSITE" id="PS51257">
    <property type="entry name" value="PROKAR_LIPOPROTEIN"/>
    <property type="match status" value="1"/>
</dbReference>
<proteinExistence type="predicted"/>
<organism evidence="3 4">
    <name type="scientific">Bdellovibrio bacteriovorus (strain ATCC 15356 / DSM 50701 / NCIMB 9529 / HD100)</name>
    <dbReference type="NCBI Taxonomy" id="264462"/>
    <lineage>
        <taxon>Bacteria</taxon>
        <taxon>Pseudomonadati</taxon>
        <taxon>Bdellovibrionota</taxon>
        <taxon>Bdellovibrionia</taxon>
        <taxon>Bdellovibrionales</taxon>
        <taxon>Pseudobdellovibrionaceae</taxon>
        <taxon>Bdellovibrio</taxon>
    </lineage>
</organism>
<dbReference type="RefSeq" id="WP_011163694.1">
    <property type="nucleotide sequence ID" value="NC_005363.1"/>
</dbReference>
<feature type="compositionally biased region" description="Acidic residues" evidence="1">
    <location>
        <begin position="435"/>
        <end position="448"/>
    </location>
</feature>
<dbReference type="EMBL" id="BX842649">
    <property type="protein sequence ID" value="CAE79092.1"/>
    <property type="molecule type" value="Genomic_DNA"/>
</dbReference>
<dbReference type="AlphaFoldDB" id="Q6MNQ9"/>
<feature type="compositionally biased region" description="Basic and acidic residues" evidence="1">
    <location>
        <begin position="420"/>
        <end position="434"/>
    </location>
</feature>
<dbReference type="KEGG" id="bba:Bd1180"/>
<feature type="region of interest" description="Disordered" evidence="1">
    <location>
        <begin position="420"/>
        <end position="494"/>
    </location>
</feature>
<protein>
    <submittedName>
        <fullName evidence="3">Uncharacterized protein</fullName>
    </submittedName>
</protein>
<evidence type="ECO:0000313" key="4">
    <source>
        <dbReference type="Proteomes" id="UP000008080"/>
    </source>
</evidence>
<keyword evidence="4" id="KW-1185">Reference proteome</keyword>
<keyword evidence="2" id="KW-0732">Signal</keyword>